<reference evidence="19 20" key="1">
    <citation type="submission" date="2017-12" db="EMBL/GenBank/DDBJ databases">
        <title>The draft genome sequence of Brumimicrobium saltpan LHR20.</title>
        <authorList>
            <person name="Do Z.-J."/>
            <person name="Luo H.-R."/>
        </authorList>
    </citation>
    <scope>NUCLEOTIDE SEQUENCE [LARGE SCALE GENOMIC DNA]</scope>
    <source>
        <strain evidence="19 20">LHR20</strain>
    </source>
</reference>
<comment type="catalytic activity">
    <reaction evidence="15">
        <text>L-tyrosyl-[protein] + ATP = O-phospho-L-tyrosyl-[protein] + ADP + H(+)</text>
        <dbReference type="Rhea" id="RHEA:10596"/>
        <dbReference type="Rhea" id="RHEA-COMP:10136"/>
        <dbReference type="Rhea" id="RHEA-COMP:20101"/>
        <dbReference type="ChEBI" id="CHEBI:15378"/>
        <dbReference type="ChEBI" id="CHEBI:30616"/>
        <dbReference type="ChEBI" id="CHEBI:46858"/>
        <dbReference type="ChEBI" id="CHEBI:61978"/>
        <dbReference type="ChEBI" id="CHEBI:456216"/>
        <dbReference type="EC" id="2.7.10.2"/>
    </reaction>
</comment>
<dbReference type="Proteomes" id="UP000236654">
    <property type="component" value="Unassembled WGS sequence"/>
</dbReference>
<evidence type="ECO:0000256" key="11">
    <source>
        <dbReference type="ARBA" id="ARBA00022840"/>
    </source>
</evidence>
<feature type="domain" description="AAA" evidence="18">
    <location>
        <begin position="582"/>
        <end position="702"/>
    </location>
</feature>
<evidence type="ECO:0000256" key="2">
    <source>
        <dbReference type="ARBA" id="ARBA00007316"/>
    </source>
</evidence>
<keyword evidence="7" id="KW-0808">Transferase</keyword>
<evidence type="ECO:0000256" key="9">
    <source>
        <dbReference type="ARBA" id="ARBA00022741"/>
    </source>
</evidence>
<evidence type="ECO:0000313" key="20">
    <source>
        <dbReference type="Proteomes" id="UP000236654"/>
    </source>
</evidence>
<keyword evidence="9" id="KW-0547">Nucleotide-binding</keyword>
<dbReference type="InterPro" id="IPR005702">
    <property type="entry name" value="Wzc-like_C"/>
</dbReference>
<dbReference type="EMBL" id="PJNI01000021">
    <property type="protein sequence ID" value="PKR79651.1"/>
    <property type="molecule type" value="Genomic_DNA"/>
</dbReference>
<dbReference type="Gene3D" id="3.40.50.300">
    <property type="entry name" value="P-loop containing nucleotide triphosphate hydrolases"/>
    <property type="match status" value="1"/>
</dbReference>
<evidence type="ECO:0000256" key="4">
    <source>
        <dbReference type="ARBA" id="ARBA00011903"/>
    </source>
</evidence>
<dbReference type="EC" id="2.7.10.2" evidence="4"/>
<organism evidence="19 20">
    <name type="scientific">Brumimicrobium salinarum</name>
    <dbReference type="NCBI Taxonomy" id="2058658"/>
    <lineage>
        <taxon>Bacteria</taxon>
        <taxon>Pseudomonadati</taxon>
        <taxon>Bacteroidota</taxon>
        <taxon>Flavobacteriia</taxon>
        <taxon>Flavobacteriales</taxon>
        <taxon>Crocinitomicaceae</taxon>
        <taxon>Brumimicrobium</taxon>
    </lineage>
</organism>
<dbReference type="InterPro" id="IPR025669">
    <property type="entry name" value="AAA_dom"/>
</dbReference>
<keyword evidence="5" id="KW-1003">Cell membrane</keyword>
<feature type="transmembrane region" description="Helical" evidence="16">
    <location>
        <begin position="494"/>
        <end position="513"/>
    </location>
</feature>
<evidence type="ECO:0000256" key="16">
    <source>
        <dbReference type="SAM" id="Phobius"/>
    </source>
</evidence>
<dbReference type="Pfam" id="PF02706">
    <property type="entry name" value="Wzz"/>
    <property type="match status" value="1"/>
</dbReference>
<evidence type="ECO:0000256" key="10">
    <source>
        <dbReference type="ARBA" id="ARBA00022777"/>
    </source>
</evidence>
<dbReference type="InterPro" id="IPR027417">
    <property type="entry name" value="P-loop_NTPase"/>
</dbReference>
<dbReference type="InterPro" id="IPR050445">
    <property type="entry name" value="Bact_polysacc_biosynth/exp"/>
</dbReference>
<dbReference type="CDD" id="cd05387">
    <property type="entry name" value="BY-kinase"/>
    <property type="match status" value="1"/>
</dbReference>
<evidence type="ECO:0000256" key="6">
    <source>
        <dbReference type="ARBA" id="ARBA00022519"/>
    </source>
</evidence>
<dbReference type="GO" id="GO:0005524">
    <property type="term" value="F:ATP binding"/>
    <property type="evidence" value="ECO:0007669"/>
    <property type="project" value="UniProtKB-KW"/>
</dbReference>
<evidence type="ECO:0000256" key="8">
    <source>
        <dbReference type="ARBA" id="ARBA00022692"/>
    </source>
</evidence>
<dbReference type="PANTHER" id="PTHR32309">
    <property type="entry name" value="TYROSINE-PROTEIN KINASE"/>
    <property type="match status" value="1"/>
</dbReference>
<evidence type="ECO:0000256" key="3">
    <source>
        <dbReference type="ARBA" id="ARBA00008883"/>
    </source>
</evidence>
<evidence type="ECO:0000259" key="17">
    <source>
        <dbReference type="Pfam" id="PF02706"/>
    </source>
</evidence>
<keyword evidence="12 16" id="KW-1133">Transmembrane helix</keyword>
<keyword evidence="11" id="KW-0067">ATP-binding</keyword>
<dbReference type="InterPro" id="IPR003856">
    <property type="entry name" value="LPS_length_determ_N"/>
</dbReference>
<evidence type="ECO:0000256" key="5">
    <source>
        <dbReference type="ARBA" id="ARBA00022475"/>
    </source>
</evidence>
<proteinExistence type="inferred from homology"/>
<evidence type="ECO:0000259" key="18">
    <source>
        <dbReference type="Pfam" id="PF13614"/>
    </source>
</evidence>
<dbReference type="NCBIfam" id="TIGR01007">
    <property type="entry name" value="eps_fam"/>
    <property type="match status" value="1"/>
</dbReference>
<feature type="transmembrane region" description="Helical" evidence="16">
    <location>
        <begin position="27"/>
        <end position="47"/>
    </location>
</feature>
<keyword evidence="13 16" id="KW-0472">Membrane</keyword>
<dbReference type="PANTHER" id="PTHR32309:SF13">
    <property type="entry name" value="FERRIC ENTEROBACTIN TRANSPORT PROTEIN FEPE"/>
    <property type="match status" value="1"/>
</dbReference>
<keyword evidence="6" id="KW-0997">Cell inner membrane</keyword>
<name>A0A2I0QZ80_9FLAO</name>
<evidence type="ECO:0000256" key="13">
    <source>
        <dbReference type="ARBA" id="ARBA00023136"/>
    </source>
</evidence>
<comment type="subcellular location">
    <subcellularLocation>
        <location evidence="1">Cell inner membrane</location>
        <topology evidence="1">Multi-pass membrane protein</topology>
    </subcellularLocation>
</comment>
<keyword evidence="10" id="KW-0418">Kinase</keyword>
<feature type="domain" description="Polysaccharide chain length determinant N-terminal" evidence="17">
    <location>
        <begin position="22"/>
        <end position="101"/>
    </location>
</feature>
<evidence type="ECO:0000256" key="14">
    <source>
        <dbReference type="ARBA" id="ARBA00023137"/>
    </source>
</evidence>
<evidence type="ECO:0000256" key="15">
    <source>
        <dbReference type="ARBA" id="ARBA00051245"/>
    </source>
</evidence>
<accession>A0A2I0QZ80</accession>
<dbReference type="AlphaFoldDB" id="A0A2I0QZ80"/>
<evidence type="ECO:0000313" key="19">
    <source>
        <dbReference type="EMBL" id="PKR79651.1"/>
    </source>
</evidence>
<evidence type="ECO:0000256" key="1">
    <source>
        <dbReference type="ARBA" id="ARBA00004429"/>
    </source>
</evidence>
<comment type="similarity">
    <text evidence="2">Belongs to the CpsD/CapB family.</text>
</comment>
<keyword evidence="20" id="KW-1185">Reference proteome</keyword>
<evidence type="ECO:0000256" key="12">
    <source>
        <dbReference type="ARBA" id="ARBA00022989"/>
    </source>
</evidence>
<dbReference type="SUPFAM" id="SSF52540">
    <property type="entry name" value="P-loop containing nucleoside triphosphate hydrolases"/>
    <property type="match status" value="1"/>
</dbReference>
<dbReference type="GO" id="GO:0005886">
    <property type="term" value="C:plasma membrane"/>
    <property type="evidence" value="ECO:0007669"/>
    <property type="project" value="UniProtKB-SubCell"/>
</dbReference>
<gene>
    <name evidence="19" type="ORF">CW751_13860</name>
</gene>
<evidence type="ECO:0000256" key="7">
    <source>
        <dbReference type="ARBA" id="ARBA00022679"/>
    </source>
</evidence>
<dbReference type="Pfam" id="PF13614">
    <property type="entry name" value="AAA_31"/>
    <property type="match status" value="1"/>
</dbReference>
<dbReference type="GO" id="GO:0004715">
    <property type="term" value="F:non-membrane spanning protein tyrosine kinase activity"/>
    <property type="evidence" value="ECO:0007669"/>
    <property type="project" value="UniProtKB-EC"/>
</dbReference>
<comment type="similarity">
    <text evidence="3">Belongs to the etk/wzc family.</text>
</comment>
<keyword evidence="8 16" id="KW-0812">Transmembrane</keyword>
<keyword evidence="14" id="KW-0829">Tyrosine-protein kinase</keyword>
<dbReference type="OrthoDB" id="9794577at2"/>
<protein>
    <recommendedName>
        <fullName evidence="4">non-specific protein-tyrosine kinase</fullName>
        <ecNumber evidence="4">2.7.10.2</ecNumber>
    </recommendedName>
</protein>
<sequence>MEVNKKKLFVNTTFDTNILKIVIKRNWYWCVLIFSLFIVLGFLYLRYTKPVYESRMLIQINSENQGADLLDLSDVRTEGSIAKEIELLRSQLLFKKAIKQLPLQISLYAKGEFLTEQRYRQGNLEISPLLLKDSSLLNTPINITTEGNKIFLNFTHQNKAHHIAIQPNEILKNNLFDIKMKVNDFQELKTDAETNQLYFVFNDLNTVSSRFHDDLSIRPIDQKAKTVEISYRSHSPTFAKDIITALTKSFFKYDEGLKKESAENVLGFIASQLDSLTRELSISKDSVMRFQRNENITNPEHLSGSISSKIEFLRTEERNIIEEIRVLKVVKEKLNSDPNSNDVYRLIPNIIGQSYEGSLTKQIQELYELIERKEDLSYKVTQNNDIIQKLEKRITIRKESITRIIDALIERTEEKLKITSKDIKELENRYFDLPEKQMELDRLINIQELNEKYYSLLNEKKVIYSISNAGYASNNKILNSASSASSPVFPVKSMVYSATLFLAFSFSIGLLLLRYLTFNQINQITDLNTVLPKNIGVLGSVSINKAKAVNSSLIVNERPKSAISESFRTLRTNLSFVKQNVNTIAITSTISGEGKTFIALNLAGIIAMSGKSVLVIDLDMRKPKVHLGFGSDNIKGMSNLLAKHCTVNDVIQHSQLKGLDFISAGPIPPNPSELLLSQHFEDVFKQVKTQYDTIIFDNPPVGLVSDGIQLLSKVDVPIYVFRANFSKRYFVEKLKEISEIDEINNINIVLNAVDAKSNTYGGNYGGYYSES</sequence>
<comment type="caution">
    <text evidence="19">The sequence shown here is derived from an EMBL/GenBank/DDBJ whole genome shotgun (WGS) entry which is preliminary data.</text>
</comment>